<comment type="caution">
    <text evidence="4">The sequence shown here is derived from an EMBL/GenBank/DDBJ whole genome shotgun (WGS) entry which is preliminary data.</text>
</comment>
<feature type="signal peptide" evidence="2">
    <location>
        <begin position="1"/>
        <end position="22"/>
    </location>
</feature>
<dbReference type="AlphaFoldDB" id="A0A399R7I7"/>
<evidence type="ECO:0000259" key="3">
    <source>
        <dbReference type="Pfam" id="PF13505"/>
    </source>
</evidence>
<feature type="chain" id="PRO_5017329041" evidence="2">
    <location>
        <begin position="23"/>
        <end position="259"/>
    </location>
</feature>
<dbReference type="RefSeq" id="WP_119377617.1">
    <property type="nucleotide sequence ID" value="NZ_QWFX01000016.1"/>
</dbReference>
<dbReference type="EMBL" id="QWFX01000016">
    <property type="protein sequence ID" value="RIJ26723.1"/>
    <property type="molecule type" value="Genomic_DNA"/>
</dbReference>
<gene>
    <name evidence="4" type="ORF">D1223_17410</name>
</gene>
<accession>A0A399R7I7</accession>
<dbReference type="Proteomes" id="UP000266385">
    <property type="component" value="Unassembled WGS sequence"/>
</dbReference>
<evidence type="ECO:0000313" key="4">
    <source>
        <dbReference type="EMBL" id="RIJ26723.1"/>
    </source>
</evidence>
<name>A0A399R7I7_9PROT</name>
<keyword evidence="5" id="KW-1185">Reference proteome</keyword>
<evidence type="ECO:0000256" key="1">
    <source>
        <dbReference type="ARBA" id="ARBA00022729"/>
    </source>
</evidence>
<reference evidence="4 5" key="1">
    <citation type="submission" date="2018-08" db="EMBL/GenBank/DDBJ databases">
        <title>Henriciella mobilis sp. nov., isolated from seawater.</title>
        <authorList>
            <person name="Cheng H."/>
            <person name="Wu Y.-H."/>
            <person name="Xu X.-W."/>
            <person name="Guo L.-L."/>
        </authorList>
    </citation>
    <scope>NUCLEOTIDE SEQUENCE [LARGE SCALE GENOMIC DNA]</scope>
    <source>
        <strain evidence="4 5">JN25</strain>
    </source>
</reference>
<sequence>MTFGRSLLFASAAFMLAGTAHADGWYIGGSIGLNNQSDSDNSGSTGAFTTGNLGDGTTLDVASGTSYGWTTEFDSGMAYSLEAGLRYDTGWRSGIEITRTDADVDTHKNVALGGSPIGTLDAAAIAGSPTPLGVSIADVVADGRGDITNTGLFVNVYYDFNRGNAFEPYLGAGLGYADVEVTYNPSGIGVINGSESKFAYQAKAGATYAINPDWGVYAEYAYRATEDIELQNQLFPGSLEIENTQHILSIGARYRFGGL</sequence>
<dbReference type="Pfam" id="PF13505">
    <property type="entry name" value="OMP_b-brl"/>
    <property type="match status" value="1"/>
</dbReference>
<dbReference type="Gene3D" id="2.40.160.20">
    <property type="match status" value="1"/>
</dbReference>
<dbReference type="InterPro" id="IPR027385">
    <property type="entry name" value="Beta-barrel_OMP"/>
</dbReference>
<dbReference type="OrthoDB" id="9810784at2"/>
<proteinExistence type="predicted"/>
<evidence type="ECO:0000313" key="5">
    <source>
        <dbReference type="Proteomes" id="UP000266385"/>
    </source>
</evidence>
<protein>
    <submittedName>
        <fullName evidence="4">Porin family protein</fullName>
    </submittedName>
</protein>
<dbReference type="InterPro" id="IPR011250">
    <property type="entry name" value="OMP/PagP_B-barrel"/>
</dbReference>
<evidence type="ECO:0000256" key="2">
    <source>
        <dbReference type="SAM" id="SignalP"/>
    </source>
</evidence>
<keyword evidence="1 2" id="KW-0732">Signal</keyword>
<dbReference type="SUPFAM" id="SSF56925">
    <property type="entry name" value="OMPA-like"/>
    <property type="match status" value="1"/>
</dbReference>
<organism evidence="4 5">
    <name type="scientific">Henriciella mobilis</name>
    <dbReference type="NCBI Taxonomy" id="2305467"/>
    <lineage>
        <taxon>Bacteria</taxon>
        <taxon>Pseudomonadati</taxon>
        <taxon>Pseudomonadota</taxon>
        <taxon>Alphaproteobacteria</taxon>
        <taxon>Hyphomonadales</taxon>
        <taxon>Hyphomonadaceae</taxon>
        <taxon>Henriciella</taxon>
    </lineage>
</organism>
<feature type="domain" description="Outer membrane protein beta-barrel" evidence="3">
    <location>
        <begin position="7"/>
        <end position="256"/>
    </location>
</feature>